<dbReference type="Gene3D" id="3.80.10.10">
    <property type="entry name" value="Ribonuclease Inhibitor"/>
    <property type="match status" value="1"/>
</dbReference>
<keyword evidence="2" id="KW-0677">Repeat</keyword>
<keyword evidence="1" id="KW-0433">Leucine-rich repeat</keyword>
<proteinExistence type="predicted"/>
<comment type="caution">
    <text evidence="3">The sequence shown here is derived from an EMBL/GenBank/DDBJ whole genome shotgun (WGS) entry which is preliminary data.</text>
</comment>
<evidence type="ECO:0000313" key="4">
    <source>
        <dbReference type="Proteomes" id="UP000639338"/>
    </source>
</evidence>
<dbReference type="SUPFAM" id="SSF52058">
    <property type="entry name" value="L domain-like"/>
    <property type="match status" value="1"/>
</dbReference>
<dbReference type="PANTHER" id="PTHR24366:SF96">
    <property type="entry name" value="LEUCINE RICH REPEAT CONTAINING 53"/>
    <property type="match status" value="1"/>
</dbReference>
<dbReference type="OrthoDB" id="676979at2759"/>
<organism evidence="3 4">
    <name type="scientific">Aphidius gifuensis</name>
    <name type="common">Parasitoid wasp</name>
    <dbReference type="NCBI Taxonomy" id="684658"/>
    <lineage>
        <taxon>Eukaryota</taxon>
        <taxon>Metazoa</taxon>
        <taxon>Ecdysozoa</taxon>
        <taxon>Arthropoda</taxon>
        <taxon>Hexapoda</taxon>
        <taxon>Insecta</taxon>
        <taxon>Pterygota</taxon>
        <taxon>Neoptera</taxon>
        <taxon>Endopterygota</taxon>
        <taxon>Hymenoptera</taxon>
        <taxon>Apocrita</taxon>
        <taxon>Ichneumonoidea</taxon>
        <taxon>Braconidae</taxon>
        <taxon>Aphidiinae</taxon>
        <taxon>Aphidius</taxon>
    </lineage>
</organism>
<gene>
    <name evidence="3" type="ORF">HCN44_006898</name>
</gene>
<reference evidence="3 4" key="1">
    <citation type="submission" date="2020-08" db="EMBL/GenBank/DDBJ databases">
        <title>Aphidius gifuensis genome sequencing and assembly.</title>
        <authorList>
            <person name="Du Z."/>
        </authorList>
    </citation>
    <scope>NUCLEOTIDE SEQUENCE [LARGE SCALE GENOMIC DNA]</scope>
    <source>
        <strain evidence="3">YNYX2018</strain>
        <tissue evidence="3">Adults</tissue>
    </source>
</reference>
<protein>
    <submittedName>
        <fullName evidence="3">Uncharacterized protein</fullName>
    </submittedName>
</protein>
<dbReference type="InterPro" id="IPR001611">
    <property type="entry name" value="Leu-rich_rpt"/>
</dbReference>
<evidence type="ECO:0000256" key="2">
    <source>
        <dbReference type="ARBA" id="ARBA00022737"/>
    </source>
</evidence>
<dbReference type="Pfam" id="PF13855">
    <property type="entry name" value="LRR_8"/>
    <property type="match status" value="1"/>
</dbReference>
<keyword evidence="4" id="KW-1185">Reference proteome</keyword>
<name>A0A834Y3E9_APHGI</name>
<dbReference type="Proteomes" id="UP000639338">
    <property type="component" value="Unassembled WGS sequence"/>
</dbReference>
<dbReference type="InterPro" id="IPR032675">
    <property type="entry name" value="LRR_dom_sf"/>
</dbReference>
<evidence type="ECO:0000313" key="3">
    <source>
        <dbReference type="EMBL" id="KAF7995791.1"/>
    </source>
</evidence>
<dbReference type="AlphaFoldDB" id="A0A834Y3E9"/>
<sequence>MVNVDEDVVLEEQTADDEMRPLVDELKLQGQVADEPFDNDKQSTIKTTAYKEYFCDPTSVFYMENVCSSTKAIDMSKKKLTSLPKRVFNGLDLLYISYNNLTDLPFDIFNNNKELGALCLQSNKFSEIEPRVFNNLTQLYQLNIQNNQFNLTEIYKESVIISIKQETYNVFHQYISCR</sequence>
<accession>A0A834Y3E9</accession>
<dbReference type="PANTHER" id="PTHR24366">
    <property type="entry name" value="IG(IMMUNOGLOBULIN) AND LRR(LEUCINE RICH REPEAT) DOMAINS"/>
    <property type="match status" value="1"/>
</dbReference>
<dbReference type="EMBL" id="JACMRX010000002">
    <property type="protein sequence ID" value="KAF7995791.1"/>
    <property type="molecule type" value="Genomic_DNA"/>
</dbReference>
<evidence type="ECO:0000256" key="1">
    <source>
        <dbReference type="ARBA" id="ARBA00022614"/>
    </source>
</evidence>